<evidence type="ECO:0000313" key="2">
    <source>
        <dbReference type="EMBL" id="MBQ0825534.1"/>
    </source>
</evidence>
<dbReference type="RefSeq" id="WP_210868197.1">
    <property type="nucleotide sequence ID" value="NZ_JAGPNL010000001.1"/>
</dbReference>
<feature type="signal peptide" evidence="1">
    <location>
        <begin position="1"/>
        <end position="26"/>
    </location>
</feature>
<evidence type="ECO:0000313" key="3">
    <source>
        <dbReference type="Proteomes" id="UP000677875"/>
    </source>
</evidence>
<evidence type="ECO:0008006" key="4">
    <source>
        <dbReference type="Google" id="ProtNLM"/>
    </source>
</evidence>
<dbReference type="Proteomes" id="UP000677875">
    <property type="component" value="Unassembled WGS sequence"/>
</dbReference>
<reference evidence="2" key="1">
    <citation type="submission" date="2021-04" db="EMBL/GenBank/DDBJ databases">
        <title>Genome seq and assembly of Streptomyces sp. RG38.</title>
        <authorList>
            <person name="Chhetri G."/>
        </authorList>
    </citation>
    <scope>NUCLEOTIDE SEQUENCE</scope>
    <source>
        <strain evidence="2">RG38</strain>
    </source>
</reference>
<evidence type="ECO:0000256" key="1">
    <source>
        <dbReference type="SAM" id="SignalP"/>
    </source>
</evidence>
<feature type="chain" id="PRO_5037474227" description="Secreted protein" evidence="1">
    <location>
        <begin position="27"/>
        <end position="101"/>
    </location>
</feature>
<dbReference type="AlphaFoldDB" id="A0A941AX16"/>
<dbReference type="EMBL" id="JAGPNL010000001">
    <property type="protein sequence ID" value="MBQ0825534.1"/>
    <property type="molecule type" value="Genomic_DNA"/>
</dbReference>
<keyword evidence="3" id="KW-1185">Reference proteome</keyword>
<gene>
    <name evidence="2" type="ORF">J5Y05_03270</name>
</gene>
<comment type="caution">
    <text evidence="2">The sequence shown here is derived from an EMBL/GenBank/DDBJ whole genome shotgun (WGS) entry which is preliminary data.</text>
</comment>
<accession>A0A941AX16</accession>
<name>A0A941AX16_9ACTN</name>
<proteinExistence type="predicted"/>
<sequence length="101" mass="10394">MRRSVITCALLASVAWVGLTPGPAVAAAEGEVTVFQTEFQPLTVYRDPAGCHKLPAAAHVLNNATDGPVRIYGDPFCLGPWVTVAPGYGSHVAPGSGSFSA</sequence>
<protein>
    <recommendedName>
        <fullName evidence="4">Secreted protein</fullName>
    </recommendedName>
</protein>
<keyword evidence="1" id="KW-0732">Signal</keyword>
<organism evidence="2 3">
    <name type="scientific">Streptomyces tagetis</name>
    <dbReference type="NCBI Taxonomy" id="2820809"/>
    <lineage>
        <taxon>Bacteria</taxon>
        <taxon>Bacillati</taxon>
        <taxon>Actinomycetota</taxon>
        <taxon>Actinomycetes</taxon>
        <taxon>Kitasatosporales</taxon>
        <taxon>Streptomycetaceae</taxon>
        <taxon>Streptomyces</taxon>
    </lineage>
</organism>